<evidence type="ECO:0000256" key="3">
    <source>
        <dbReference type="ARBA" id="ARBA00023015"/>
    </source>
</evidence>
<dbReference type="InterPro" id="IPR017930">
    <property type="entry name" value="Myb_dom"/>
</dbReference>
<comment type="caution">
    <text evidence="9">The sequence shown here is derived from an EMBL/GenBank/DDBJ whole genome shotgun (WGS) entry which is preliminary data.</text>
</comment>
<protein>
    <submittedName>
        <fullName evidence="9">Myb transcription factor</fullName>
    </submittedName>
</protein>
<dbReference type="GO" id="GO:0003677">
    <property type="term" value="F:DNA binding"/>
    <property type="evidence" value="ECO:0007669"/>
    <property type="project" value="UniProtKB-KW"/>
</dbReference>
<dbReference type="Proteomes" id="UP001163823">
    <property type="component" value="Chromosome 12"/>
</dbReference>
<keyword evidence="5" id="KW-0804">Transcription</keyword>
<evidence type="ECO:0000313" key="10">
    <source>
        <dbReference type="Proteomes" id="UP001163823"/>
    </source>
</evidence>
<dbReference type="PANTHER" id="PTHR47997">
    <property type="entry name" value="MYB DOMAIN PROTEIN 55"/>
    <property type="match status" value="1"/>
</dbReference>
<dbReference type="Gene3D" id="1.10.10.60">
    <property type="entry name" value="Homeodomain-like"/>
    <property type="match status" value="2"/>
</dbReference>
<dbReference type="CDD" id="cd00167">
    <property type="entry name" value="SANT"/>
    <property type="match status" value="1"/>
</dbReference>
<keyword evidence="6" id="KW-0539">Nucleus</keyword>
<dbReference type="PROSITE" id="PS51294">
    <property type="entry name" value="HTH_MYB"/>
    <property type="match status" value="2"/>
</dbReference>
<dbReference type="InterPro" id="IPR009057">
    <property type="entry name" value="Homeodomain-like_sf"/>
</dbReference>
<accession>A0AAD7L1D5</accession>
<organism evidence="9 10">
    <name type="scientific">Quillaja saponaria</name>
    <name type="common">Soap bark tree</name>
    <dbReference type="NCBI Taxonomy" id="32244"/>
    <lineage>
        <taxon>Eukaryota</taxon>
        <taxon>Viridiplantae</taxon>
        <taxon>Streptophyta</taxon>
        <taxon>Embryophyta</taxon>
        <taxon>Tracheophyta</taxon>
        <taxon>Spermatophyta</taxon>
        <taxon>Magnoliopsida</taxon>
        <taxon>eudicotyledons</taxon>
        <taxon>Gunneridae</taxon>
        <taxon>Pentapetalae</taxon>
        <taxon>rosids</taxon>
        <taxon>fabids</taxon>
        <taxon>Fabales</taxon>
        <taxon>Quillajaceae</taxon>
        <taxon>Quillaja</taxon>
    </lineage>
</organism>
<keyword evidence="3" id="KW-0805">Transcription regulation</keyword>
<evidence type="ECO:0000256" key="2">
    <source>
        <dbReference type="ARBA" id="ARBA00022737"/>
    </source>
</evidence>
<evidence type="ECO:0000259" key="7">
    <source>
        <dbReference type="PROSITE" id="PS50090"/>
    </source>
</evidence>
<dbReference type="InterPro" id="IPR051953">
    <property type="entry name" value="Plant_SW-associated_TFs"/>
</dbReference>
<comment type="subcellular location">
    <subcellularLocation>
        <location evidence="1">Nucleus</location>
    </subcellularLocation>
</comment>
<gene>
    <name evidence="9" type="ORF">O6P43_029415</name>
</gene>
<evidence type="ECO:0000256" key="1">
    <source>
        <dbReference type="ARBA" id="ARBA00004123"/>
    </source>
</evidence>
<reference evidence="9" key="1">
    <citation type="journal article" date="2023" name="Science">
        <title>Elucidation of the pathway for biosynthesis of saponin adjuvants from the soapbark tree.</title>
        <authorList>
            <person name="Reed J."/>
            <person name="Orme A."/>
            <person name="El-Demerdash A."/>
            <person name="Owen C."/>
            <person name="Martin L.B.B."/>
            <person name="Misra R.C."/>
            <person name="Kikuchi S."/>
            <person name="Rejzek M."/>
            <person name="Martin A.C."/>
            <person name="Harkess A."/>
            <person name="Leebens-Mack J."/>
            <person name="Louveau T."/>
            <person name="Stephenson M.J."/>
            <person name="Osbourn A."/>
        </authorList>
    </citation>
    <scope>NUCLEOTIDE SEQUENCE</scope>
    <source>
        <strain evidence="9">S10</strain>
    </source>
</reference>
<dbReference type="KEGG" id="qsa:O6P43_029415"/>
<evidence type="ECO:0000256" key="6">
    <source>
        <dbReference type="ARBA" id="ARBA00023242"/>
    </source>
</evidence>
<proteinExistence type="predicted"/>
<dbReference type="AlphaFoldDB" id="A0AAD7L1D5"/>
<dbReference type="EMBL" id="JARAOO010000012">
    <property type="protein sequence ID" value="KAJ7949021.1"/>
    <property type="molecule type" value="Genomic_DNA"/>
</dbReference>
<feature type="domain" description="HTH myb-type" evidence="8">
    <location>
        <begin position="1"/>
        <end position="39"/>
    </location>
</feature>
<keyword evidence="10" id="KW-1185">Reference proteome</keyword>
<keyword evidence="2" id="KW-0677">Repeat</keyword>
<feature type="domain" description="Myb-like" evidence="7">
    <location>
        <begin position="1"/>
        <end position="39"/>
    </location>
</feature>
<dbReference type="SMART" id="SM00717">
    <property type="entry name" value="SANT"/>
    <property type="match status" value="2"/>
</dbReference>
<dbReference type="GO" id="GO:0005634">
    <property type="term" value="C:nucleus"/>
    <property type="evidence" value="ECO:0007669"/>
    <property type="project" value="UniProtKB-SubCell"/>
</dbReference>
<name>A0AAD7L1D5_QUISA</name>
<sequence length="99" mass="11903">MKLFTFITAYGHSDWKEIPTFTGLSRSRRRCRLRWFNYLRPGLKRGTYSEKEEDDIVKLYEILGNSWTVIACHLPGRTAQGIKRHWEGKAKEENWRERK</sequence>
<feature type="domain" description="Myb-like" evidence="7">
    <location>
        <begin position="40"/>
        <end position="90"/>
    </location>
</feature>
<evidence type="ECO:0000256" key="4">
    <source>
        <dbReference type="ARBA" id="ARBA00023125"/>
    </source>
</evidence>
<evidence type="ECO:0000256" key="5">
    <source>
        <dbReference type="ARBA" id="ARBA00023163"/>
    </source>
</evidence>
<dbReference type="SUPFAM" id="SSF46689">
    <property type="entry name" value="Homeodomain-like"/>
    <property type="match status" value="1"/>
</dbReference>
<feature type="domain" description="HTH myb-type" evidence="8">
    <location>
        <begin position="40"/>
        <end position="94"/>
    </location>
</feature>
<dbReference type="PANTHER" id="PTHR47997:SF34">
    <property type="entry name" value="TRANSCRIPTION FACTOR MYB86-LIKE"/>
    <property type="match status" value="1"/>
</dbReference>
<keyword evidence="4" id="KW-0238">DNA-binding</keyword>
<dbReference type="Pfam" id="PF00249">
    <property type="entry name" value="Myb_DNA-binding"/>
    <property type="match status" value="2"/>
</dbReference>
<dbReference type="InterPro" id="IPR001005">
    <property type="entry name" value="SANT/Myb"/>
</dbReference>
<evidence type="ECO:0000259" key="8">
    <source>
        <dbReference type="PROSITE" id="PS51294"/>
    </source>
</evidence>
<dbReference type="PROSITE" id="PS50090">
    <property type="entry name" value="MYB_LIKE"/>
    <property type="match status" value="2"/>
</dbReference>
<evidence type="ECO:0000313" key="9">
    <source>
        <dbReference type="EMBL" id="KAJ7949021.1"/>
    </source>
</evidence>